<keyword evidence="2" id="KW-1185">Reference proteome</keyword>
<gene>
    <name evidence="1" type="ORF">NIIDMKKI_76090</name>
</gene>
<dbReference type="Pfam" id="PF10774">
    <property type="entry name" value="DUF4226"/>
    <property type="match status" value="1"/>
</dbReference>
<organism evidence="1 2">
    <name type="scientific">Mycobacterium kansasii</name>
    <dbReference type="NCBI Taxonomy" id="1768"/>
    <lineage>
        <taxon>Bacteria</taxon>
        <taxon>Bacillati</taxon>
        <taxon>Actinomycetota</taxon>
        <taxon>Actinomycetes</taxon>
        <taxon>Mycobacteriales</taxon>
        <taxon>Mycobacteriaceae</taxon>
        <taxon>Mycobacterium</taxon>
    </lineage>
</organism>
<dbReference type="InterPro" id="IPR019710">
    <property type="entry name" value="DUF4226"/>
</dbReference>
<protein>
    <submittedName>
        <fullName evidence="1">Uncharacterized protein</fullName>
    </submittedName>
</protein>
<name>A0A7G1IRR6_MYCKA</name>
<accession>A0A7G1IRR6</accession>
<dbReference type="Proteomes" id="UP000516380">
    <property type="component" value="Chromosome"/>
</dbReference>
<dbReference type="EMBL" id="AP023343">
    <property type="protein sequence ID" value="BCI92403.1"/>
    <property type="molecule type" value="Genomic_DNA"/>
</dbReference>
<evidence type="ECO:0000313" key="2">
    <source>
        <dbReference type="Proteomes" id="UP000516380"/>
    </source>
</evidence>
<evidence type="ECO:0000313" key="1">
    <source>
        <dbReference type="EMBL" id="BCI92403.1"/>
    </source>
</evidence>
<dbReference type="AlphaFoldDB" id="A0A7G1IRR6"/>
<proteinExistence type="predicted"/>
<reference evidence="1 2" key="1">
    <citation type="submission" date="2020-07" db="EMBL/GenBank/DDBJ databases">
        <title>Mycobacterium kansasii (former subtype) with zoonotic potential isolated from diseased indoor pet cat, Japan.</title>
        <authorList>
            <person name="Fukano H."/>
            <person name="Terazono T."/>
            <person name="Hoshino Y."/>
        </authorList>
    </citation>
    <scope>NUCLEOTIDE SEQUENCE [LARGE SCALE GENOMIC DNA]</scope>
    <source>
        <strain evidence="1 2">Kuro-I</strain>
    </source>
</reference>
<sequence length="60" mass="6612">MPFRTRLSSPSTPLGAREFQRFLLDKQREITTIVAGARELDHTKSAVLARLLAQYAGPAG</sequence>